<keyword evidence="3" id="KW-0813">Transport</keyword>
<evidence type="ECO:0000256" key="6">
    <source>
        <dbReference type="ARBA" id="ARBA00022989"/>
    </source>
</evidence>
<organism evidence="9 10">
    <name type="scientific">Tumebacillus permanentifrigoris</name>
    <dbReference type="NCBI Taxonomy" id="378543"/>
    <lineage>
        <taxon>Bacteria</taxon>
        <taxon>Bacillati</taxon>
        <taxon>Bacillota</taxon>
        <taxon>Bacilli</taxon>
        <taxon>Bacillales</taxon>
        <taxon>Alicyclobacillaceae</taxon>
        <taxon>Tumebacillus</taxon>
    </lineage>
</organism>
<feature type="transmembrane region" description="Helical" evidence="8">
    <location>
        <begin position="116"/>
        <end position="134"/>
    </location>
</feature>
<dbReference type="PANTHER" id="PTHR34975:SF2">
    <property type="entry name" value="SPORE GERMINATION PROTEIN A2"/>
    <property type="match status" value="1"/>
</dbReference>
<comment type="similarity">
    <text evidence="2">Belongs to the amino acid-polyamine-organocation (APC) superfamily. Spore germination protein (SGP) (TC 2.A.3.9) family.</text>
</comment>
<dbReference type="OrthoDB" id="1675410at2"/>
<dbReference type="EMBL" id="QGGL01000012">
    <property type="protein sequence ID" value="PWK10244.1"/>
    <property type="molecule type" value="Genomic_DNA"/>
</dbReference>
<dbReference type="GO" id="GO:0009847">
    <property type="term" value="P:spore germination"/>
    <property type="evidence" value="ECO:0007669"/>
    <property type="project" value="InterPro"/>
</dbReference>
<dbReference type="RefSeq" id="WP_109689980.1">
    <property type="nucleotide sequence ID" value="NZ_QGGL01000012.1"/>
</dbReference>
<feature type="transmembrane region" description="Helical" evidence="8">
    <location>
        <begin position="12"/>
        <end position="32"/>
    </location>
</feature>
<feature type="transmembrane region" description="Helical" evidence="8">
    <location>
        <begin position="329"/>
        <end position="348"/>
    </location>
</feature>
<evidence type="ECO:0000256" key="1">
    <source>
        <dbReference type="ARBA" id="ARBA00004141"/>
    </source>
</evidence>
<proteinExistence type="inferred from homology"/>
<dbReference type="PANTHER" id="PTHR34975">
    <property type="entry name" value="SPORE GERMINATION PROTEIN A2"/>
    <property type="match status" value="1"/>
</dbReference>
<feature type="transmembrane region" description="Helical" evidence="8">
    <location>
        <begin position="263"/>
        <end position="288"/>
    </location>
</feature>
<reference evidence="9 10" key="1">
    <citation type="submission" date="2018-05" db="EMBL/GenBank/DDBJ databases">
        <title>Genomic Encyclopedia of Type Strains, Phase IV (KMG-IV): sequencing the most valuable type-strain genomes for metagenomic binning, comparative biology and taxonomic classification.</title>
        <authorList>
            <person name="Goeker M."/>
        </authorList>
    </citation>
    <scope>NUCLEOTIDE SEQUENCE [LARGE SCALE GENOMIC DNA]</scope>
    <source>
        <strain evidence="9 10">DSM 18773</strain>
    </source>
</reference>
<accession>A0A316D6M6</accession>
<dbReference type="Proteomes" id="UP000245634">
    <property type="component" value="Unassembled WGS sequence"/>
</dbReference>
<evidence type="ECO:0000256" key="7">
    <source>
        <dbReference type="ARBA" id="ARBA00023136"/>
    </source>
</evidence>
<evidence type="ECO:0000313" key="10">
    <source>
        <dbReference type="Proteomes" id="UP000245634"/>
    </source>
</evidence>
<gene>
    <name evidence="9" type="ORF">C7459_11265</name>
</gene>
<feature type="transmembrane region" description="Helical" evidence="8">
    <location>
        <begin position="74"/>
        <end position="96"/>
    </location>
</feature>
<feature type="transmembrane region" description="Helical" evidence="8">
    <location>
        <begin position="44"/>
        <end position="62"/>
    </location>
</feature>
<evidence type="ECO:0000256" key="2">
    <source>
        <dbReference type="ARBA" id="ARBA00007998"/>
    </source>
</evidence>
<dbReference type="InterPro" id="IPR004761">
    <property type="entry name" value="Spore_GerAB"/>
</dbReference>
<dbReference type="AlphaFoldDB" id="A0A316D6M6"/>
<keyword evidence="10" id="KW-1185">Reference proteome</keyword>
<keyword evidence="5 8" id="KW-0812">Transmembrane</keyword>
<dbReference type="Pfam" id="PF03845">
    <property type="entry name" value="Spore_permease"/>
    <property type="match status" value="1"/>
</dbReference>
<evidence type="ECO:0000256" key="8">
    <source>
        <dbReference type="SAM" id="Phobius"/>
    </source>
</evidence>
<feature type="transmembrane region" description="Helical" evidence="8">
    <location>
        <begin position="222"/>
        <end position="243"/>
    </location>
</feature>
<comment type="subcellular location">
    <subcellularLocation>
        <location evidence="1">Membrane</location>
        <topology evidence="1">Multi-pass membrane protein</topology>
    </subcellularLocation>
</comment>
<keyword evidence="7 8" id="KW-0472">Membrane</keyword>
<evidence type="ECO:0000256" key="5">
    <source>
        <dbReference type="ARBA" id="ARBA00022692"/>
    </source>
</evidence>
<feature type="transmembrane region" description="Helical" evidence="8">
    <location>
        <begin position="179"/>
        <end position="202"/>
    </location>
</feature>
<keyword evidence="6 8" id="KW-1133">Transmembrane helix</keyword>
<dbReference type="GO" id="GO:0016020">
    <property type="term" value="C:membrane"/>
    <property type="evidence" value="ECO:0007669"/>
    <property type="project" value="UniProtKB-SubCell"/>
</dbReference>
<protein>
    <submittedName>
        <fullName evidence="9">Spore germination protein (Amino acid permease)</fullName>
    </submittedName>
</protein>
<feature type="transmembrane region" description="Helical" evidence="8">
    <location>
        <begin position="300"/>
        <end position="317"/>
    </location>
</feature>
<name>A0A316D6M6_9BACL</name>
<feature type="transmembrane region" description="Helical" evidence="8">
    <location>
        <begin position="141"/>
        <end position="159"/>
    </location>
</feature>
<sequence length="383" mass="43038">MSHNQISPGGFTAILSLTLESTTISIGISPLFQQAHEDAWMVPPLAMVAALLVLFPLYRLFARLGTALFNHERTLSIWESLLLVPLCLVLLYWMVFNTRVFSDVILMSFLPGTPNWVVYGGFLAVCAFASFHGIEVLARVALLVVFIKSILVGVTPVFVLEEVDVNNFLPLLARGPSPVLWGVLESFSWFAEGAMLAFLFPLVQKGRFRHVIYGYLLSMETYYVYFISSVLIFTAPLVSRMVYPALLLVQMMAVGDFFDRIDPILVSVWAFAMFVKVGVYLLILSALLSRLLRVKIRTRLSWLLALLGVFLTDSIVHNVGHEIQVYREYWPWVSVVVLVDLYLLGWALHRRSGTLPLHAPPVPGEDKNESWNVIEGRVTDGST</sequence>
<evidence type="ECO:0000256" key="3">
    <source>
        <dbReference type="ARBA" id="ARBA00022448"/>
    </source>
</evidence>
<keyword evidence="4" id="KW-0309">Germination</keyword>
<comment type="caution">
    <text evidence="9">The sequence shown here is derived from an EMBL/GenBank/DDBJ whole genome shotgun (WGS) entry which is preliminary data.</text>
</comment>
<evidence type="ECO:0000313" key="9">
    <source>
        <dbReference type="EMBL" id="PWK10244.1"/>
    </source>
</evidence>
<evidence type="ECO:0000256" key="4">
    <source>
        <dbReference type="ARBA" id="ARBA00022544"/>
    </source>
</evidence>